<dbReference type="PANTHER" id="PTHR43140">
    <property type="entry name" value="TYPE-1 RESTRICTION ENZYME ECOKI SPECIFICITY PROTEIN"/>
    <property type="match status" value="1"/>
</dbReference>
<evidence type="ECO:0000256" key="1">
    <source>
        <dbReference type="ARBA" id="ARBA00010923"/>
    </source>
</evidence>
<dbReference type="PATRIC" id="fig|35806.4.peg.1599"/>
<organism evidence="5 6">
    <name type="scientific">Rhodovulum sulfidophilum</name>
    <name type="common">Rhodobacter sulfidophilus</name>
    <dbReference type="NCBI Taxonomy" id="35806"/>
    <lineage>
        <taxon>Bacteria</taxon>
        <taxon>Pseudomonadati</taxon>
        <taxon>Pseudomonadota</taxon>
        <taxon>Alphaproteobacteria</taxon>
        <taxon>Rhodobacterales</taxon>
        <taxon>Paracoccaceae</taxon>
        <taxon>Rhodovulum</taxon>
    </lineage>
</organism>
<dbReference type="PANTHER" id="PTHR43140:SF1">
    <property type="entry name" value="TYPE I RESTRICTION ENZYME ECOKI SPECIFICITY SUBUNIT"/>
    <property type="match status" value="1"/>
</dbReference>
<dbReference type="InterPro" id="IPR044946">
    <property type="entry name" value="Restrct_endonuc_typeI_TRD_sf"/>
</dbReference>
<dbReference type="SUPFAM" id="SSF116734">
    <property type="entry name" value="DNA methylase specificity domain"/>
    <property type="match status" value="2"/>
</dbReference>
<gene>
    <name evidence="5" type="primary">hsdS1</name>
    <name evidence="5" type="ORF">NHU_01544</name>
</gene>
<keyword evidence="3" id="KW-0238">DNA-binding</keyword>
<dbReference type="AlphaFoldDB" id="A0A0D6B0U1"/>
<evidence type="ECO:0000313" key="6">
    <source>
        <dbReference type="Proteomes" id="UP000064912"/>
    </source>
</evidence>
<evidence type="ECO:0000256" key="3">
    <source>
        <dbReference type="ARBA" id="ARBA00023125"/>
    </source>
</evidence>
<dbReference type="GO" id="GO:0003677">
    <property type="term" value="F:DNA binding"/>
    <property type="evidence" value="ECO:0007669"/>
    <property type="project" value="UniProtKB-KW"/>
</dbReference>
<dbReference type="EMBL" id="AP014800">
    <property type="protein sequence ID" value="BAQ68702.1"/>
    <property type="molecule type" value="Genomic_DNA"/>
</dbReference>
<accession>A0A0D6B0U1</accession>
<keyword evidence="2" id="KW-0680">Restriction system</keyword>
<reference evidence="5 6" key="1">
    <citation type="submission" date="2015-02" db="EMBL/GenBank/DDBJ databases">
        <title>Genome sequene of Rhodovulum sulfidophilum DSM 2351.</title>
        <authorList>
            <person name="Nagao N."/>
        </authorList>
    </citation>
    <scope>NUCLEOTIDE SEQUENCE [LARGE SCALE GENOMIC DNA]</scope>
    <source>
        <strain evidence="5 6">DSM 2351</strain>
    </source>
</reference>
<dbReference type="Gene3D" id="3.90.220.20">
    <property type="entry name" value="DNA methylase specificity domains"/>
    <property type="match status" value="2"/>
</dbReference>
<feature type="domain" description="Type I restriction modification DNA specificity" evidence="4">
    <location>
        <begin position="308"/>
        <end position="471"/>
    </location>
</feature>
<feature type="domain" description="Type I restriction modification DNA specificity" evidence="4">
    <location>
        <begin position="5"/>
        <end position="178"/>
    </location>
</feature>
<dbReference type="CDD" id="cd17260">
    <property type="entry name" value="RMtype1_S_EcoEI-TRD1-CR1_like"/>
    <property type="match status" value="1"/>
</dbReference>
<evidence type="ECO:0000313" key="5">
    <source>
        <dbReference type="EMBL" id="BAQ68702.1"/>
    </source>
</evidence>
<proteinExistence type="inferred from homology"/>
<dbReference type="KEGG" id="rsu:NHU_01544"/>
<dbReference type="REBASE" id="106876">
    <property type="entry name" value="S.Rsu2351ORF1547P"/>
</dbReference>
<protein>
    <submittedName>
        <fullName evidence="5">Type-1 restriction enzyme StySJI specificity protein HsdS</fullName>
    </submittedName>
</protein>
<dbReference type="Proteomes" id="UP000064912">
    <property type="component" value="Chromosome"/>
</dbReference>
<sequence length="522" mass="57976">MTELPKGWEHATLADVCQINPRVDKKTFEPDDIVAFVPMPAVEAETGRIDVSETRTFNEVKQGYTPFMKGDVLFAKITPCMENGKMAIVPEMVSKHGFGSTEFHVLRPLDGIASEYIYHAVSNLGFRYHAEHNMTGAVGQKRVPAPVLEDHSIGVPPTNEQRRIVERIEVMFDEIDHGVENLKKARATLGLYRQSLLKSAFEGHLTADWRARNADKLETPETLLARIQKERDTRYKSALDAWQDALTNWRENGEEGKKPPKPKVPEALAIPDGKPDAFYILPKGWSWVPLEWLLTAERRPMTTGPFGTMLKKQEHQKTGVPVLGIENIGSGRFLPGNKIFVTTDKAVELSSFEAKCGDLVISRSGTVGEICEVPESYDGALISTNLLLVRPNHGVISSAFFVNLFQGSSAVRKQIKELCKGSSREFLNQSILRAMKYPLCSTEEQAEITRILDEHLSAADALEAEIDAGLTRAEALRQSILKQAFSGKLVPQDPKDEPAATLLARIRAEKGTKPKKRKAANA</sequence>
<evidence type="ECO:0000256" key="2">
    <source>
        <dbReference type="ARBA" id="ARBA00022747"/>
    </source>
</evidence>
<dbReference type="InterPro" id="IPR000055">
    <property type="entry name" value="Restrct_endonuc_typeI_TRD"/>
</dbReference>
<evidence type="ECO:0000259" key="4">
    <source>
        <dbReference type="Pfam" id="PF01420"/>
    </source>
</evidence>
<dbReference type="InterPro" id="IPR051212">
    <property type="entry name" value="Type-I_RE_S_subunit"/>
</dbReference>
<comment type="similarity">
    <text evidence="1">Belongs to the type-I restriction system S methylase family.</text>
</comment>
<dbReference type="GO" id="GO:0009307">
    <property type="term" value="P:DNA restriction-modification system"/>
    <property type="evidence" value="ECO:0007669"/>
    <property type="project" value="UniProtKB-KW"/>
</dbReference>
<dbReference type="Pfam" id="PF01420">
    <property type="entry name" value="Methylase_S"/>
    <property type="match status" value="2"/>
</dbReference>
<name>A0A0D6B0U1_RHOSU</name>